<feature type="region of interest" description="Disordered" evidence="1">
    <location>
        <begin position="1"/>
        <end position="24"/>
    </location>
</feature>
<dbReference type="Pfam" id="PF19993">
    <property type="entry name" value="DO-GTPase2"/>
    <property type="match status" value="1"/>
</dbReference>
<sequence length="308" mass="34571">MIEEKDTDLDVFDQAKPEETSPTDTERLWLPHADLLTIEDADALMRWRAANVVAVIGERWAGKTTLVTEIYERFLRGPFAGLHFAGSRTLAGFERRCYFARMITGAPIPDTERTSVREGLRFFHLGLATDSGQDRVDLLITERAGESYRAIRDNTAKVEGFLEIVKARTLVFVLDGARLADDLRREETLTSARQLIRAAADADAVPEHVEVQLVTTKIDLLQAASLTHAITAIETFEQRTKDLYAGRFAKVTSWRTAARDPSGQTAPAYGMDAMLRSWLTPPDPPGAPIPELKLDDEFDRFLLRKRRA</sequence>
<dbReference type="InterPro" id="IPR045528">
    <property type="entry name" value="DO-GTPase2"/>
</dbReference>
<dbReference type="AlphaFoldDB" id="A0A4Q9GLZ8"/>
<feature type="compositionally biased region" description="Acidic residues" evidence="1">
    <location>
        <begin position="1"/>
        <end position="11"/>
    </location>
</feature>
<protein>
    <recommendedName>
        <fullName evidence="2">Double-GTPase 2 domain-containing protein</fullName>
    </recommendedName>
</protein>
<evidence type="ECO:0000259" key="2">
    <source>
        <dbReference type="Pfam" id="PF19993"/>
    </source>
</evidence>
<dbReference type="SUPFAM" id="SSF52540">
    <property type="entry name" value="P-loop containing nucleoside triphosphate hydrolases"/>
    <property type="match status" value="1"/>
</dbReference>
<proteinExistence type="predicted"/>
<dbReference type="Proteomes" id="UP000291613">
    <property type="component" value="Unassembled WGS sequence"/>
</dbReference>
<evidence type="ECO:0000313" key="4">
    <source>
        <dbReference type="Proteomes" id="UP000291613"/>
    </source>
</evidence>
<feature type="domain" description="Double-GTPase 2" evidence="2">
    <location>
        <begin position="51"/>
        <end position="279"/>
    </location>
</feature>
<evidence type="ECO:0000313" key="3">
    <source>
        <dbReference type="EMBL" id="TBN54451.1"/>
    </source>
</evidence>
<organism evidence="3 4">
    <name type="scientific">Hansschlegelia quercus</name>
    <dbReference type="NCBI Taxonomy" id="2528245"/>
    <lineage>
        <taxon>Bacteria</taxon>
        <taxon>Pseudomonadati</taxon>
        <taxon>Pseudomonadota</taxon>
        <taxon>Alphaproteobacteria</taxon>
        <taxon>Hyphomicrobiales</taxon>
        <taxon>Methylopilaceae</taxon>
        <taxon>Hansschlegelia</taxon>
    </lineage>
</organism>
<evidence type="ECO:0000256" key="1">
    <source>
        <dbReference type="SAM" id="MobiDB-lite"/>
    </source>
</evidence>
<reference evidence="3 4" key="1">
    <citation type="submission" date="2019-02" db="EMBL/GenBank/DDBJ databases">
        <title>Hansschlegelia quercus sp. nov., a novel methylotrophic bacterium from buds of oak (Quercus robur L.).</title>
        <authorList>
            <person name="Agafonova N.V."/>
            <person name="Kaparullina E.N."/>
            <person name="Grouzdev D.S."/>
            <person name="Doronina N.V."/>
        </authorList>
    </citation>
    <scope>NUCLEOTIDE SEQUENCE [LARGE SCALE GENOMIC DNA]</scope>
    <source>
        <strain evidence="3 4">Dub</strain>
    </source>
</reference>
<dbReference type="InterPro" id="IPR027417">
    <property type="entry name" value="P-loop_NTPase"/>
</dbReference>
<dbReference type="OrthoDB" id="7067759at2"/>
<keyword evidence="4" id="KW-1185">Reference proteome</keyword>
<dbReference type="EMBL" id="SIUB01000002">
    <property type="protein sequence ID" value="TBN54451.1"/>
    <property type="molecule type" value="Genomic_DNA"/>
</dbReference>
<dbReference type="RefSeq" id="WP_131002177.1">
    <property type="nucleotide sequence ID" value="NZ_JBHSZR010000005.1"/>
</dbReference>
<gene>
    <name evidence="3" type="ORF">EYR15_06370</name>
</gene>
<comment type="caution">
    <text evidence="3">The sequence shown here is derived from an EMBL/GenBank/DDBJ whole genome shotgun (WGS) entry which is preliminary data.</text>
</comment>
<name>A0A4Q9GLZ8_9HYPH</name>
<feature type="compositionally biased region" description="Basic and acidic residues" evidence="1">
    <location>
        <begin position="13"/>
        <end position="24"/>
    </location>
</feature>
<accession>A0A4Q9GLZ8</accession>